<evidence type="ECO:0000313" key="2">
    <source>
        <dbReference type="Proteomes" id="UP001144347"/>
    </source>
</evidence>
<dbReference type="Proteomes" id="UP001144347">
    <property type="component" value="Unassembled WGS sequence"/>
</dbReference>
<accession>A0ABT4LAH5</accession>
<proteinExistence type="predicted"/>
<dbReference type="SUPFAM" id="SSF52266">
    <property type="entry name" value="SGNH hydrolase"/>
    <property type="match status" value="1"/>
</dbReference>
<protein>
    <submittedName>
        <fullName evidence="1">SGNH/GDSL hydrolase family protein</fullName>
    </submittedName>
</protein>
<gene>
    <name evidence="1" type="ORF">O0955_11860</name>
</gene>
<dbReference type="Gene3D" id="3.40.50.1110">
    <property type="entry name" value="SGNH hydrolase"/>
    <property type="match status" value="1"/>
</dbReference>
<evidence type="ECO:0000313" key="1">
    <source>
        <dbReference type="EMBL" id="MCZ4244697.1"/>
    </source>
</evidence>
<organism evidence="1 2">
    <name type="scientific">Pedobacter punctiformis</name>
    <dbReference type="NCBI Taxonomy" id="3004097"/>
    <lineage>
        <taxon>Bacteria</taxon>
        <taxon>Pseudomonadati</taxon>
        <taxon>Bacteroidota</taxon>
        <taxon>Sphingobacteriia</taxon>
        <taxon>Sphingobacteriales</taxon>
        <taxon>Sphingobacteriaceae</taxon>
        <taxon>Pedobacter</taxon>
    </lineage>
</organism>
<name>A0ABT4LAH5_9SPHI</name>
<dbReference type="RefSeq" id="WP_269427749.1">
    <property type="nucleotide sequence ID" value="NZ_JAPWGM010000003.1"/>
</dbReference>
<dbReference type="GO" id="GO:0016787">
    <property type="term" value="F:hydrolase activity"/>
    <property type="evidence" value="ECO:0007669"/>
    <property type="project" value="UniProtKB-KW"/>
</dbReference>
<comment type="caution">
    <text evidence="1">The sequence shown here is derived from an EMBL/GenBank/DDBJ whole genome shotgun (WGS) entry which is preliminary data.</text>
</comment>
<reference evidence="1" key="1">
    <citation type="submission" date="2022-12" db="EMBL/GenBank/DDBJ databases">
        <title>Genome sequence of HCMS5-2.</title>
        <authorList>
            <person name="Woo H."/>
        </authorList>
    </citation>
    <scope>NUCLEOTIDE SEQUENCE</scope>
    <source>
        <strain evidence="1">HCMS5-2</strain>
    </source>
</reference>
<dbReference type="SUPFAM" id="SSF53335">
    <property type="entry name" value="S-adenosyl-L-methionine-dependent methyltransferases"/>
    <property type="match status" value="1"/>
</dbReference>
<keyword evidence="2" id="KW-1185">Reference proteome</keyword>
<sequence>MAESLSIHFIGDSHSSFFSGVNIIQPEYPFSSNDTISYFRTYRLGPVLAYSLSSNNTTCRGREKLFQVIDTLPKKSNIVLCFGEIDCRYHLLFQSAKKKIPLEDVINDCLNNYFKTVLEIRKLSYNVGIWGAIPTSYFNNNPLFPSYGTHLDRNRCTKIFNTKLESLCEQHGIIFFSIFKSMVKKNLYTLPYVFFDGIHLSQVVMPIALNEIRKQFPTIQLSNNWFMKYIFAVKKKQIRMAYQSIKQKIKSAGKKIGLNIIYYKITNVLFPSVQIPEYSEKRAIILSYQRIFKTKIFIETGTFMGDTVEVLINDFDNLYSIELSEELASKAIKRFESIQKIKIIQGDSGIQIGKLIKDINQPVLFWLDGHYSGEFMYNDEFIKTAKGTLNTPIEKELQLILASEQAHIILIDDARLFTGEMDYPTIKQIKDIVRKNSRFNHKLSVSRDIIRITPKIN</sequence>
<dbReference type="EMBL" id="JAPWGM010000003">
    <property type="protein sequence ID" value="MCZ4244697.1"/>
    <property type="molecule type" value="Genomic_DNA"/>
</dbReference>
<dbReference type="InterPro" id="IPR029063">
    <property type="entry name" value="SAM-dependent_MTases_sf"/>
</dbReference>
<dbReference type="InterPro" id="IPR036514">
    <property type="entry name" value="SGNH_hydro_sf"/>
</dbReference>
<keyword evidence="1" id="KW-0378">Hydrolase</keyword>